<dbReference type="Proteomes" id="UP000691718">
    <property type="component" value="Unassembled WGS sequence"/>
</dbReference>
<proteinExistence type="predicted"/>
<accession>A0A8S3XHS2</accession>
<comment type="caution">
    <text evidence="1">The sequence shown here is derived from an EMBL/GenBank/DDBJ whole genome shotgun (WGS) entry which is preliminary data.</text>
</comment>
<dbReference type="EMBL" id="CAJQZP010001179">
    <property type="protein sequence ID" value="CAG5026527.1"/>
    <property type="molecule type" value="Genomic_DNA"/>
</dbReference>
<name>A0A8S3XHS2_PARAO</name>
<protein>
    <submittedName>
        <fullName evidence="1">(apollo) hypothetical protein</fullName>
    </submittedName>
</protein>
<organism evidence="1 2">
    <name type="scientific">Parnassius apollo</name>
    <name type="common">Apollo butterfly</name>
    <name type="synonym">Papilio apollo</name>
    <dbReference type="NCBI Taxonomy" id="110799"/>
    <lineage>
        <taxon>Eukaryota</taxon>
        <taxon>Metazoa</taxon>
        <taxon>Ecdysozoa</taxon>
        <taxon>Arthropoda</taxon>
        <taxon>Hexapoda</taxon>
        <taxon>Insecta</taxon>
        <taxon>Pterygota</taxon>
        <taxon>Neoptera</taxon>
        <taxon>Endopterygota</taxon>
        <taxon>Lepidoptera</taxon>
        <taxon>Glossata</taxon>
        <taxon>Ditrysia</taxon>
        <taxon>Papilionoidea</taxon>
        <taxon>Papilionidae</taxon>
        <taxon>Parnassiinae</taxon>
        <taxon>Parnassini</taxon>
        <taxon>Parnassius</taxon>
        <taxon>Parnassius</taxon>
    </lineage>
</organism>
<keyword evidence="2" id="KW-1185">Reference proteome</keyword>
<dbReference type="OrthoDB" id="6779410at2759"/>
<dbReference type="AlphaFoldDB" id="A0A8S3XHS2"/>
<sequence>MLLFWLLNKSPTHVKEIQLYFPVQGHSFMPVDHLFGRIEKDVREIPVITTRQEYFEIFSKHDRVCELGKDWCLYDIKGLETNYKKTCGPSICIPSMKKIIIKKCKSQGRQLNCVVKASPNYRFESGKQFISLLKRGRCHPRNIEQIQEDRGLSAAKKNDVTSLLTKQFGADWENLSALEWYKQILSCSRNIAEQNEEIDDDEACICTEMDTEDIRI</sequence>
<evidence type="ECO:0000313" key="2">
    <source>
        <dbReference type="Proteomes" id="UP000691718"/>
    </source>
</evidence>
<reference evidence="1" key="1">
    <citation type="submission" date="2021-04" db="EMBL/GenBank/DDBJ databases">
        <authorList>
            <person name="Tunstrom K."/>
        </authorList>
    </citation>
    <scope>NUCLEOTIDE SEQUENCE</scope>
</reference>
<gene>
    <name evidence="1" type="ORF">PAPOLLO_LOCUS18628</name>
</gene>
<evidence type="ECO:0000313" key="1">
    <source>
        <dbReference type="EMBL" id="CAG5026527.1"/>
    </source>
</evidence>